<protein>
    <submittedName>
        <fullName evidence="1">Uncharacterized protein</fullName>
    </submittedName>
</protein>
<evidence type="ECO:0000313" key="1">
    <source>
        <dbReference type="EMBL" id="MFC4823235.1"/>
    </source>
</evidence>
<gene>
    <name evidence="1" type="ORF">ACFO9K_03060</name>
</gene>
<dbReference type="Proteomes" id="UP001595945">
    <property type="component" value="Unassembled WGS sequence"/>
</dbReference>
<dbReference type="EMBL" id="JBHSHT010000001">
    <property type="protein sequence ID" value="MFC4823235.1"/>
    <property type="molecule type" value="Genomic_DNA"/>
</dbReference>
<proteinExistence type="predicted"/>
<comment type="caution">
    <text evidence="1">The sequence shown here is derived from an EMBL/GenBank/DDBJ whole genome shotgun (WGS) entry which is preliminary data.</text>
</comment>
<name>A0ABD5PXK2_9EURY</name>
<reference evidence="1 2" key="1">
    <citation type="journal article" date="2019" name="Int. J. Syst. Evol. Microbiol.">
        <title>The Global Catalogue of Microorganisms (GCM) 10K type strain sequencing project: providing services to taxonomists for standard genome sequencing and annotation.</title>
        <authorList>
            <consortium name="The Broad Institute Genomics Platform"/>
            <consortium name="The Broad Institute Genome Sequencing Center for Infectious Disease"/>
            <person name="Wu L."/>
            <person name="Ma J."/>
        </authorList>
    </citation>
    <scope>NUCLEOTIDE SEQUENCE [LARGE SCALE GENOMIC DNA]</scope>
    <source>
        <strain evidence="1 2">XZYJ18</strain>
    </source>
</reference>
<keyword evidence="2" id="KW-1185">Reference proteome</keyword>
<dbReference type="AlphaFoldDB" id="A0ABD5PXK2"/>
<evidence type="ECO:0000313" key="2">
    <source>
        <dbReference type="Proteomes" id="UP001595945"/>
    </source>
</evidence>
<sequence>MPAVDADLVERLSHHDEYFTAKELVRFLERHHPVEGPGVPRDLTEAYAEELEYDLDRLQTSLDDRLTDARTWQSGERLYKLDENVSIYPPSWHEQLAGSTDLPKYVEVMLESVRAPEGVEIDQSDLGVSQEALLTAVEIIGDIDRGTAHELLRSQRLEGDLVLWAFQNPEELVRLPEGTTE</sequence>
<accession>A0ABD5PXK2</accession>
<organism evidence="1 2">
    <name type="scientific">Halorussus aquaticus</name>
    <dbReference type="NCBI Taxonomy" id="2953748"/>
    <lineage>
        <taxon>Archaea</taxon>
        <taxon>Methanobacteriati</taxon>
        <taxon>Methanobacteriota</taxon>
        <taxon>Stenosarchaea group</taxon>
        <taxon>Halobacteria</taxon>
        <taxon>Halobacteriales</taxon>
        <taxon>Haladaptataceae</taxon>
        <taxon>Halorussus</taxon>
    </lineage>
</organism>
<dbReference type="GeneID" id="73045718"/>
<dbReference type="RefSeq" id="WP_254267280.1">
    <property type="nucleotide sequence ID" value="NZ_CP100400.1"/>
</dbReference>